<sequence length="264" mass="30570">MIPKVIHYCWFGGNMLPPLAVKCISSWKKYFPDYEIKEWNESNFDVNIIPYTQEAYQAKKYAFVSDYARFWILYKFGGLYFDTDVEVIKSMDDMIARGPFMGCENEASNMSVASVAPGLGLGVNPSLGLYEEILKKYSTLHFMRKDRSFNLKTVVQYTTELLCEHGLIGTKEIQFCAGVWVYPKDYLCPKDFKTGVMEITENTLAIHHYDGSWVSDVDRYAQELGQKLTFLPKGIRGYMAQFGSIVHYKGFQKAVFEIWNWLKR</sequence>
<dbReference type="SUPFAM" id="SSF53448">
    <property type="entry name" value="Nucleotide-diphospho-sugar transferases"/>
    <property type="match status" value="1"/>
</dbReference>
<dbReference type="GO" id="GO:0016020">
    <property type="term" value="C:membrane"/>
    <property type="evidence" value="ECO:0007669"/>
    <property type="project" value="GOC"/>
</dbReference>
<dbReference type="EMBL" id="AQHV01000025">
    <property type="protein sequence ID" value="KKB47645.1"/>
    <property type="molecule type" value="Genomic_DNA"/>
</dbReference>
<keyword evidence="1" id="KW-0808">Transferase</keyword>
<dbReference type="PATRIC" id="fig|927665.4.peg.4622"/>
<dbReference type="InterPro" id="IPR007577">
    <property type="entry name" value="GlycoTrfase_DXD_sugar-bd_CS"/>
</dbReference>
<organism evidence="2 3">
    <name type="scientific">Parabacteroides goldsteinii DSM 19448 = WAL 12034</name>
    <dbReference type="NCBI Taxonomy" id="927665"/>
    <lineage>
        <taxon>Bacteria</taxon>
        <taxon>Pseudomonadati</taxon>
        <taxon>Bacteroidota</taxon>
        <taxon>Bacteroidia</taxon>
        <taxon>Bacteroidales</taxon>
        <taxon>Tannerellaceae</taxon>
        <taxon>Parabacteroides</taxon>
    </lineage>
</organism>
<dbReference type="AlphaFoldDB" id="A0A0F5IQP7"/>
<dbReference type="Gene3D" id="3.90.550.20">
    <property type="match status" value="1"/>
</dbReference>
<dbReference type="InterPro" id="IPR029044">
    <property type="entry name" value="Nucleotide-diphossugar_trans"/>
</dbReference>
<dbReference type="HOGENOM" id="CLU_073547_2_0_10"/>
<dbReference type="InterPro" id="IPR051706">
    <property type="entry name" value="Glycosyltransferase_domain"/>
</dbReference>
<reference evidence="2 3" key="1">
    <citation type="submission" date="2013-04" db="EMBL/GenBank/DDBJ databases">
        <title>The Genome Sequence of Parabacteroides goldsteinii DSM 19448.</title>
        <authorList>
            <consortium name="The Broad Institute Genomics Platform"/>
            <person name="Earl A."/>
            <person name="Ward D."/>
            <person name="Feldgarden M."/>
            <person name="Gevers D."/>
            <person name="Martens E."/>
            <person name="Sakamoto M."/>
            <person name="Benno Y."/>
            <person name="Song Y."/>
            <person name="Liu C."/>
            <person name="Lee J."/>
            <person name="Bolanos M."/>
            <person name="Vaisanen M.L."/>
            <person name="Finegold S.M."/>
            <person name="Walker B."/>
            <person name="Young S."/>
            <person name="Zeng Q."/>
            <person name="Gargeya S."/>
            <person name="Fitzgerald M."/>
            <person name="Haas B."/>
            <person name="Abouelleil A."/>
            <person name="Allen A.W."/>
            <person name="Alvarado L."/>
            <person name="Arachchi H.M."/>
            <person name="Berlin A.M."/>
            <person name="Chapman S.B."/>
            <person name="Gainer-Dewar J."/>
            <person name="Goldberg J."/>
            <person name="Griggs A."/>
            <person name="Gujja S."/>
            <person name="Hansen M."/>
            <person name="Howarth C."/>
            <person name="Imamovic A."/>
            <person name="Ireland A."/>
            <person name="Larimer J."/>
            <person name="McCowan C."/>
            <person name="Murphy C."/>
            <person name="Pearson M."/>
            <person name="Poon T.W."/>
            <person name="Priest M."/>
            <person name="Roberts A."/>
            <person name="Saif S."/>
            <person name="Shea T."/>
            <person name="Sisk P."/>
            <person name="Sykes S."/>
            <person name="Wortman J."/>
            <person name="Nusbaum C."/>
            <person name="Birren B."/>
        </authorList>
    </citation>
    <scope>NUCLEOTIDE SEQUENCE [LARGE SCALE GENOMIC DNA]</scope>
    <source>
        <strain evidence="2 3">DSM 19448</strain>
    </source>
</reference>
<dbReference type="STRING" id="927665.HMPREF1535_04502"/>
<name>A0A0F5IQP7_9BACT</name>
<accession>A0A0F5IQP7</accession>
<comment type="caution">
    <text evidence="2">The sequence shown here is derived from an EMBL/GenBank/DDBJ whole genome shotgun (WGS) entry which is preliminary data.</text>
</comment>
<evidence type="ECO:0000313" key="3">
    <source>
        <dbReference type="Proteomes" id="UP000033047"/>
    </source>
</evidence>
<evidence type="ECO:0000313" key="2">
    <source>
        <dbReference type="EMBL" id="KKB47645.1"/>
    </source>
</evidence>
<dbReference type="GO" id="GO:0051999">
    <property type="term" value="P:mannosyl-inositol phosphorylceramide biosynthetic process"/>
    <property type="evidence" value="ECO:0007669"/>
    <property type="project" value="TreeGrafter"/>
</dbReference>
<proteinExistence type="predicted"/>
<dbReference type="PANTHER" id="PTHR32385">
    <property type="entry name" value="MANNOSYL PHOSPHORYLINOSITOL CERAMIDE SYNTHASE"/>
    <property type="match status" value="1"/>
</dbReference>
<protein>
    <recommendedName>
        <fullName evidence="4">Alpha 1,4-glycosyltransferase domain-containing protein</fullName>
    </recommendedName>
</protein>
<gene>
    <name evidence="2" type="ORF">HMPREF1535_04502</name>
</gene>
<dbReference type="Pfam" id="PF04488">
    <property type="entry name" value="Gly_transf_sug"/>
    <property type="match status" value="1"/>
</dbReference>
<dbReference type="GO" id="GO:0000030">
    <property type="term" value="F:mannosyltransferase activity"/>
    <property type="evidence" value="ECO:0007669"/>
    <property type="project" value="TreeGrafter"/>
</dbReference>
<dbReference type="Proteomes" id="UP000033047">
    <property type="component" value="Unassembled WGS sequence"/>
</dbReference>
<evidence type="ECO:0000256" key="1">
    <source>
        <dbReference type="ARBA" id="ARBA00022679"/>
    </source>
</evidence>
<dbReference type="RefSeq" id="WP_046147472.1">
    <property type="nucleotide sequence ID" value="NZ_KQ033913.1"/>
</dbReference>
<dbReference type="PANTHER" id="PTHR32385:SF15">
    <property type="entry name" value="INOSITOL PHOSPHOCERAMIDE MANNOSYLTRANSFERASE 1"/>
    <property type="match status" value="1"/>
</dbReference>
<evidence type="ECO:0008006" key="4">
    <source>
        <dbReference type="Google" id="ProtNLM"/>
    </source>
</evidence>